<sequence length="113" mass="12527">MPYPTLRSAGALSVPQPSPQPAFRPCFAAYSTLCSNRVHRAEANQMISIGFDTFDLSGTRRSWPYLGANVSVGINNFSFIVSSVSGDADLSVRYGNQPARRAYDCRSLYLRQW</sequence>
<proteinExistence type="predicted"/>
<dbReference type="EMBL" id="BAABJZ010000099">
    <property type="protein sequence ID" value="GAA4897881.1"/>
    <property type="molecule type" value="Genomic_DNA"/>
</dbReference>
<gene>
    <name evidence="1" type="ORF">GCM10023333_34040</name>
</gene>
<protein>
    <submittedName>
        <fullName evidence="1">Uncharacterized protein</fullName>
    </submittedName>
</protein>
<comment type="caution">
    <text evidence="1">The sequence shown here is derived from an EMBL/GenBank/DDBJ whole genome shotgun (WGS) entry which is preliminary data.</text>
</comment>
<organism evidence="1 2">
    <name type="scientific">Ferrimonas pelagia</name>
    <dbReference type="NCBI Taxonomy" id="1177826"/>
    <lineage>
        <taxon>Bacteria</taxon>
        <taxon>Pseudomonadati</taxon>
        <taxon>Pseudomonadota</taxon>
        <taxon>Gammaproteobacteria</taxon>
        <taxon>Alteromonadales</taxon>
        <taxon>Ferrimonadaceae</taxon>
        <taxon>Ferrimonas</taxon>
    </lineage>
</organism>
<reference evidence="2" key="1">
    <citation type="journal article" date="2019" name="Int. J. Syst. Evol. Microbiol.">
        <title>The Global Catalogue of Microorganisms (GCM) 10K type strain sequencing project: providing services to taxonomists for standard genome sequencing and annotation.</title>
        <authorList>
            <consortium name="The Broad Institute Genomics Platform"/>
            <consortium name="The Broad Institute Genome Sequencing Center for Infectious Disease"/>
            <person name="Wu L."/>
            <person name="Ma J."/>
        </authorList>
    </citation>
    <scope>NUCLEOTIDE SEQUENCE [LARGE SCALE GENOMIC DNA]</scope>
    <source>
        <strain evidence="2">JCM 18401</strain>
    </source>
</reference>
<name>A0ABP9FE25_9GAMM</name>
<evidence type="ECO:0000313" key="2">
    <source>
        <dbReference type="Proteomes" id="UP001499988"/>
    </source>
</evidence>
<dbReference type="Proteomes" id="UP001499988">
    <property type="component" value="Unassembled WGS sequence"/>
</dbReference>
<evidence type="ECO:0000313" key="1">
    <source>
        <dbReference type="EMBL" id="GAA4897881.1"/>
    </source>
</evidence>
<dbReference type="Gene3D" id="2.60.120.380">
    <property type="match status" value="1"/>
</dbReference>
<keyword evidence="2" id="KW-1185">Reference proteome</keyword>
<accession>A0ABP9FE25</accession>